<comment type="caution">
    <text evidence="2">The sequence shown here is derived from an EMBL/GenBank/DDBJ whole genome shotgun (WGS) entry which is preliminary data.</text>
</comment>
<keyword evidence="3" id="KW-1185">Reference proteome</keyword>
<evidence type="ECO:0000313" key="2">
    <source>
        <dbReference type="EMBL" id="GHH68124.1"/>
    </source>
</evidence>
<accession>A0A919FKW3</accession>
<name>A0A919FKW3_9ACTN</name>
<feature type="compositionally biased region" description="Gly residues" evidence="1">
    <location>
        <begin position="12"/>
        <end position="53"/>
    </location>
</feature>
<proteinExistence type="predicted"/>
<sequence>MPAPQLPTAGAPEGGGGATGGAGGATGGATAGATGGAAGGTTGGAAGGGGGASGRSQDAQRCAPCAEAAPHDAQMAIAASPVVASPR</sequence>
<reference evidence="2" key="1">
    <citation type="journal article" date="2014" name="Int. J. Syst. Evol. Microbiol.">
        <title>Complete genome sequence of Corynebacterium casei LMG S-19264T (=DSM 44701T), isolated from a smear-ripened cheese.</title>
        <authorList>
            <consortium name="US DOE Joint Genome Institute (JGI-PGF)"/>
            <person name="Walter F."/>
            <person name="Albersmeier A."/>
            <person name="Kalinowski J."/>
            <person name="Ruckert C."/>
        </authorList>
    </citation>
    <scope>NUCLEOTIDE SEQUENCE</scope>
    <source>
        <strain evidence="2">JCM 4646</strain>
    </source>
</reference>
<gene>
    <name evidence="2" type="ORF">GCM10018781_24250</name>
</gene>
<organism evidence="2 3">
    <name type="scientific">Kitasatospora indigofera</name>
    <dbReference type="NCBI Taxonomy" id="67307"/>
    <lineage>
        <taxon>Bacteria</taxon>
        <taxon>Bacillati</taxon>
        <taxon>Actinomycetota</taxon>
        <taxon>Actinomycetes</taxon>
        <taxon>Kitasatosporales</taxon>
        <taxon>Streptomycetaceae</taxon>
        <taxon>Kitasatospora</taxon>
    </lineage>
</organism>
<protein>
    <submittedName>
        <fullName evidence="2">Uncharacterized protein</fullName>
    </submittedName>
</protein>
<evidence type="ECO:0000313" key="3">
    <source>
        <dbReference type="Proteomes" id="UP000617734"/>
    </source>
</evidence>
<dbReference type="AlphaFoldDB" id="A0A919FKW3"/>
<dbReference type="Proteomes" id="UP000617734">
    <property type="component" value="Unassembled WGS sequence"/>
</dbReference>
<dbReference type="EMBL" id="BNBO01000010">
    <property type="protein sequence ID" value="GHH68124.1"/>
    <property type="molecule type" value="Genomic_DNA"/>
</dbReference>
<feature type="region of interest" description="Disordered" evidence="1">
    <location>
        <begin position="1"/>
        <end position="71"/>
    </location>
</feature>
<reference evidence="2" key="2">
    <citation type="submission" date="2020-09" db="EMBL/GenBank/DDBJ databases">
        <authorList>
            <person name="Sun Q."/>
            <person name="Ohkuma M."/>
        </authorList>
    </citation>
    <scope>NUCLEOTIDE SEQUENCE</scope>
    <source>
        <strain evidence="2">JCM 4646</strain>
    </source>
</reference>
<evidence type="ECO:0000256" key="1">
    <source>
        <dbReference type="SAM" id="MobiDB-lite"/>
    </source>
</evidence>